<evidence type="ECO:0000259" key="1">
    <source>
        <dbReference type="PROSITE" id="PS50878"/>
    </source>
</evidence>
<protein>
    <submittedName>
        <fullName evidence="2">Reverse transcriptase domain-containing protein</fullName>
    </submittedName>
</protein>
<dbReference type="Proteomes" id="UP000769022">
    <property type="component" value="Chromosome"/>
</dbReference>
<dbReference type="SUPFAM" id="SSF56672">
    <property type="entry name" value="DNA/RNA polymerases"/>
    <property type="match status" value="1"/>
</dbReference>
<organism evidence="2 3">
    <name type="scientific">Candidatus Phytoplasma asiaticum</name>
    <dbReference type="NCBI Taxonomy" id="2763338"/>
    <lineage>
        <taxon>Bacteria</taxon>
        <taxon>Bacillati</taxon>
        <taxon>Mycoplasmatota</taxon>
        <taxon>Mollicutes</taxon>
        <taxon>Acholeplasmatales</taxon>
        <taxon>Acholeplasmataceae</taxon>
        <taxon>Candidatus Phytoplasma</taxon>
        <taxon>16SrII (Peanut WB group)</taxon>
    </lineage>
</organism>
<dbReference type="InterPro" id="IPR000477">
    <property type="entry name" value="RT_dom"/>
</dbReference>
<evidence type="ECO:0000313" key="2">
    <source>
        <dbReference type="EMBL" id="UQV27461.1"/>
    </source>
</evidence>
<accession>A0AAX3B9W2</accession>
<reference evidence="2 3" key="1">
    <citation type="submission" date="2022-05" db="EMBL/GenBank/DDBJ databases">
        <title>'Parthenium hysterophorus' phyllody phytoplasma strain PR34.</title>
        <authorList>
            <person name="Kirdat K."/>
            <person name="Tiwarekar B."/>
            <person name="Yadav A."/>
        </authorList>
    </citation>
    <scope>NUCLEOTIDE SEQUENCE [LARGE SCALE GENOMIC DNA]</scope>
    <source>
        <strain evidence="2 3">PR34</strain>
    </source>
</reference>
<keyword evidence="2" id="KW-0548">Nucleotidyltransferase</keyword>
<dbReference type="EMBL" id="CP097206">
    <property type="protein sequence ID" value="UQV27461.1"/>
    <property type="molecule type" value="Genomic_DNA"/>
</dbReference>
<dbReference type="GO" id="GO:0003964">
    <property type="term" value="F:RNA-directed DNA polymerase activity"/>
    <property type="evidence" value="ECO:0007669"/>
    <property type="project" value="UniProtKB-KW"/>
</dbReference>
<dbReference type="GO" id="GO:0006397">
    <property type="term" value="P:mRNA processing"/>
    <property type="evidence" value="ECO:0007669"/>
    <property type="project" value="InterPro"/>
</dbReference>
<feature type="domain" description="Reverse transcriptase" evidence="1">
    <location>
        <begin position="1"/>
        <end position="169"/>
    </location>
</feature>
<evidence type="ECO:0000313" key="3">
    <source>
        <dbReference type="Proteomes" id="UP000769022"/>
    </source>
</evidence>
<dbReference type="PANTHER" id="PTHR33642:SF4">
    <property type="entry name" value="COX1_OXI3 INTRON 1 PROTEIN-RELATED"/>
    <property type="match status" value="1"/>
</dbReference>
<dbReference type="PANTHER" id="PTHR33642">
    <property type="entry name" value="COX1/OXI3 INTRON 1 PROTEIN-RELATED"/>
    <property type="match status" value="1"/>
</dbReference>
<dbReference type="CDD" id="cd01651">
    <property type="entry name" value="RT_G2_intron"/>
    <property type="match status" value="1"/>
</dbReference>
<proteinExistence type="predicted"/>
<dbReference type="Pfam" id="PF01348">
    <property type="entry name" value="Intron_maturas2"/>
    <property type="match status" value="1"/>
</dbReference>
<gene>
    <name evidence="2" type="ORF">H7686_0001670</name>
</gene>
<keyword evidence="2" id="KW-0808">Transferase</keyword>
<dbReference type="GO" id="GO:0006315">
    <property type="term" value="P:homing of group II introns"/>
    <property type="evidence" value="ECO:0007669"/>
    <property type="project" value="TreeGrafter"/>
</dbReference>
<dbReference type="AlphaFoldDB" id="A0AAX3B9W2"/>
<name>A0AAX3B9W2_9MOLU</name>
<dbReference type="InterPro" id="IPR024937">
    <property type="entry name" value="Domain_X"/>
</dbReference>
<dbReference type="KEGG" id="pphy:H7686_0001670"/>
<dbReference type="InterPro" id="IPR043502">
    <property type="entry name" value="DNA/RNA_pol_sf"/>
</dbReference>
<keyword evidence="3" id="KW-1185">Reference proteome</keyword>
<keyword evidence="2" id="KW-0695">RNA-directed DNA polymerase</keyword>
<dbReference type="PROSITE" id="PS50878">
    <property type="entry name" value="RT_POL"/>
    <property type="match status" value="1"/>
</dbReference>
<dbReference type="Pfam" id="PF00078">
    <property type="entry name" value="RVT_1"/>
    <property type="match status" value="1"/>
</dbReference>
<sequence>MNHEILMRTLNRFIKKSKTLSTINKWLRAGFMKDGIKYESLSGTPQGGIISPLLANVYLHYMDLKMEELIKEGKPIKKGNPEYGKARSKNQHHKLGIDRHINLNPKIRVEYIRYADDFIIGVKGEYDKAERVKNQVTQWLTQDLKLTISKNKSKIVKASKGTRFLSYMIKVNPTNKTRVRKTTKNSLNGQVQIQISKQKAEEYGYEYNWLKKGKVKRDETLTERDELEIIRTYQTIVREIIQYFCLANNLGVLTHLNYLAEHSFLKTLARKWKTSIARVRKKYKIGSTWGISYLNKGKTQYELWNVYSWDK</sequence>